<proteinExistence type="predicted"/>
<accession>A0A1M6BBF3</accession>
<dbReference type="AlphaFoldDB" id="A0A1M6BBF3"/>
<protein>
    <submittedName>
        <fullName evidence="1">Uncharacterized protein</fullName>
    </submittedName>
</protein>
<dbReference type="EMBL" id="FQYP01000001">
    <property type="protein sequence ID" value="SHI46081.1"/>
    <property type="molecule type" value="Genomic_DNA"/>
</dbReference>
<sequence length="122" mass="13419">MYMTPSKASKRLPMFLAAALLFLCFSCYSVKIVGVNSVPNPDPNNDSDDGYRNQRVIVLDTIVKSGVITDGIGLKTQREGCASGELHSVEYKNTFGGSLLYLVTFGSKRKVRIKYVCAKTEN</sequence>
<dbReference type="Proteomes" id="UP000184432">
    <property type="component" value="Unassembled WGS sequence"/>
</dbReference>
<gene>
    <name evidence="1" type="ORF">SAMN04488508_101729</name>
</gene>
<keyword evidence="2" id="KW-1185">Reference proteome</keyword>
<organism evidence="1 2">
    <name type="scientific">Aquimarina spongiae</name>
    <dbReference type="NCBI Taxonomy" id="570521"/>
    <lineage>
        <taxon>Bacteria</taxon>
        <taxon>Pseudomonadati</taxon>
        <taxon>Bacteroidota</taxon>
        <taxon>Flavobacteriia</taxon>
        <taxon>Flavobacteriales</taxon>
        <taxon>Flavobacteriaceae</taxon>
        <taxon>Aquimarina</taxon>
    </lineage>
</organism>
<reference evidence="2" key="1">
    <citation type="submission" date="2016-11" db="EMBL/GenBank/DDBJ databases">
        <authorList>
            <person name="Varghese N."/>
            <person name="Submissions S."/>
        </authorList>
    </citation>
    <scope>NUCLEOTIDE SEQUENCE [LARGE SCALE GENOMIC DNA]</scope>
    <source>
        <strain evidence="2">DSM 22623</strain>
    </source>
</reference>
<name>A0A1M6BBF3_9FLAO</name>
<dbReference type="STRING" id="570521.SAMN04488508_101729"/>
<evidence type="ECO:0000313" key="1">
    <source>
        <dbReference type="EMBL" id="SHI46081.1"/>
    </source>
</evidence>
<evidence type="ECO:0000313" key="2">
    <source>
        <dbReference type="Proteomes" id="UP000184432"/>
    </source>
</evidence>